<proteinExistence type="predicted"/>
<dbReference type="EMBL" id="JBEFKJ010000001">
    <property type="protein sequence ID" value="KAL2048291.1"/>
    <property type="molecule type" value="Genomic_DNA"/>
</dbReference>
<dbReference type="Gene3D" id="3.40.50.300">
    <property type="entry name" value="P-loop containing nucleotide triphosphate hydrolases"/>
    <property type="match status" value="1"/>
</dbReference>
<protein>
    <recommendedName>
        <fullName evidence="2">AAA+ ATPase domain-containing protein</fullName>
    </recommendedName>
</protein>
<feature type="region of interest" description="Disordered" evidence="1">
    <location>
        <begin position="513"/>
        <end position="537"/>
    </location>
</feature>
<evidence type="ECO:0000256" key="1">
    <source>
        <dbReference type="SAM" id="MobiDB-lite"/>
    </source>
</evidence>
<feature type="region of interest" description="Disordered" evidence="1">
    <location>
        <begin position="25"/>
        <end position="56"/>
    </location>
</feature>
<feature type="compositionally biased region" description="Basic and acidic residues" evidence="1">
    <location>
        <begin position="1137"/>
        <end position="1147"/>
    </location>
</feature>
<dbReference type="InterPro" id="IPR027417">
    <property type="entry name" value="P-loop_NTPase"/>
</dbReference>
<dbReference type="InterPro" id="IPR003959">
    <property type="entry name" value="ATPase_AAA_core"/>
</dbReference>
<gene>
    <name evidence="3" type="ORF">N7G274_000202</name>
</gene>
<dbReference type="PANTHER" id="PTHR23389">
    <property type="entry name" value="CHROMOSOME TRANSMISSION FIDELITY FACTOR 18"/>
    <property type="match status" value="1"/>
</dbReference>
<feature type="compositionally biased region" description="Basic residues" evidence="1">
    <location>
        <begin position="701"/>
        <end position="711"/>
    </location>
</feature>
<evidence type="ECO:0000313" key="4">
    <source>
        <dbReference type="Proteomes" id="UP001590950"/>
    </source>
</evidence>
<feature type="region of interest" description="Disordered" evidence="1">
    <location>
        <begin position="1115"/>
        <end position="1147"/>
    </location>
</feature>
<dbReference type="SUPFAM" id="SSF52540">
    <property type="entry name" value="P-loop containing nucleoside triphosphate hydrolases"/>
    <property type="match status" value="1"/>
</dbReference>
<dbReference type="PANTHER" id="PTHR23389:SF21">
    <property type="entry name" value="ATPASE FAMILY AAA DOMAIN-CONTAINING PROTEIN 5"/>
    <property type="match status" value="1"/>
</dbReference>
<dbReference type="Proteomes" id="UP001590950">
    <property type="component" value="Unassembled WGS sequence"/>
</dbReference>
<reference evidence="3 4" key="1">
    <citation type="submission" date="2024-09" db="EMBL/GenBank/DDBJ databases">
        <title>Rethinking Asexuality: The Enigmatic Case of Functional Sexual Genes in Lepraria (Stereocaulaceae).</title>
        <authorList>
            <person name="Doellman M."/>
            <person name="Sun Y."/>
            <person name="Barcenas-Pena A."/>
            <person name="Lumbsch H.T."/>
            <person name="Grewe F."/>
        </authorList>
    </citation>
    <scope>NUCLEOTIDE SEQUENCE [LARGE SCALE GENOMIC DNA]</scope>
    <source>
        <strain evidence="3 4">Mercado 3170</strain>
    </source>
</reference>
<evidence type="ECO:0000259" key="2">
    <source>
        <dbReference type="SMART" id="SM00382"/>
    </source>
</evidence>
<feature type="compositionally biased region" description="Polar residues" evidence="1">
    <location>
        <begin position="44"/>
        <end position="56"/>
    </location>
</feature>
<dbReference type="InterPro" id="IPR003593">
    <property type="entry name" value="AAA+_ATPase"/>
</dbReference>
<organism evidence="3 4">
    <name type="scientific">Stereocaulon virgatum</name>
    <dbReference type="NCBI Taxonomy" id="373712"/>
    <lineage>
        <taxon>Eukaryota</taxon>
        <taxon>Fungi</taxon>
        <taxon>Dikarya</taxon>
        <taxon>Ascomycota</taxon>
        <taxon>Pezizomycotina</taxon>
        <taxon>Lecanoromycetes</taxon>
        <taxon>OSLEUM clade</taxon>
        <taxon>Lecanoromycetidae</taxon>
        <taxon>Lecanorales</taxon>
        <taxon>Lecanorineae</taxon>
        <taxon>Stereocaulaceae</taxon>
        <taxon>Stereocaulon</taxon>
    </lineage>
</organism>
<feature type="domain" description="AAA+ ATPase" evidence="2">
    <location>
        <begin position="592"/>
        <end position="786"/>
    </location>
</feature>
<dbReference type="Pfam" id="PF00004">
    <property type="entry name" value="AAA"/>
    <property type="match status" value="1"/>
</dbReference>
<feature type="region of interest" description="Disordered" evidence="1">
    <location>
        <begin position="102"/>
        <end position="131"/>
    </location>
</feature>
<keyword evidence="4" id="KW-1185">Reference proteome</keyword>
<comment type="caution">
    <text evidence="3">The sequence shown here is derived from an EMBL/GenBank/DDBJ whole genome shotgun (WGS) entry which is preliminary data.</text>
</comment>
<sequence length="1197" mass="132049">MAVVISMGKDHGAAVHPFFLQKNTKPSVETDFDQNDGRRKRQRTASPEQAQGTPSGVATAAWVDQLQAAASERLADINDADKFTSPQCEYVGQSQLNASVDETKGRGRGGSASEFSPLVVGDGTAEKQNGQPSITLLSQRTAVTPPKRMLRVRPDGKLGSPKAIDFVQDIKPKRGRRATKAGAAPTKLVVTVKYGIDDGSRTSIGQKIDNICSGVAIMAGSSGERQKKSIEPPKPTHPFFLGAPAVVPSQHSKTPDNDQWRHDLDAVPTAQKRKNVCPREARVNSRPADIADNPVGGVTFGCNAFGSDHARISRFPGAVEPIWPPADMIHIGRPQSSLARPTGPTQARGATNTVRKMKSAQIRVQEDEDVLKPYDDLVRMCRLDKGVSQTFQSWDWREFRRPLRRLMTGRELQQAVLPRLDSGSALNLADDADMDELSSSRPFQSAALPMLQHLYDHIASSLTAFDKFECETQDWTHKYAPKTAEHVLQQSHDVILLRNWLKGLTITSVECREHENPRTRDSSVASGGRGATKRKRKRAEELDGFVVSSDEEASLMDEVTNLEDFQPSNFLLKKSVIRSGLATGNLGNNDRSSNAVVISGPHGCGKTAAIYAVAQELGFEVFEINAASRRSGRDILDKVGDMTRNHLVRKDPDDQATVAKDDSEEQQLVNEKLKRDLESGRQGTMNSFFKSTGGPKEKPLSKKRSSPRKGMPKSNEQPKKPKSQKQSLILLEEVDVLFEEDKMFWTTVLDMLAQSKRPVIMTCSDESLLPLHDMALYAIFRFRPPTEQLATDYLLLVACNEGHLLPRDAVSMLYKAKGSDLRGSLADLNFFCQMAIGDTKGGLEWMLIRSSADGLQDRNSESIRVVSESTYQRGMGWLSGESNPLQPEHFLVQETELLSEAWEGWDIDIGASEDFLAVHAPACLEETLPRQAVEALCNFEQACEALSAADVFPSRVSRGFDTVLLNTATPELTENMRHNYVEGSNVLQADPVIDQTGLSDSLALTLKTCARRISRRNGSNDDPSPPINQMILDIIPMTVQETLLHNRMTKVTISPAFDPIARSQKPVLGISKGPQISVFDGPISIIAEDLAPYARSIVSYDLRLEEQRRQLSSLLSHPLNDGKKARTTRASRAALEGGDKANTRRERWFPNNTDFRAILQSGGRDWQDVLLRRIDAERIDDDRSHGSEDGSAVESDA</sequence>
<name>A0ABR4AU06_9LECA</name>
<accession>A0ABR4AU06</accession>
<dbReference type="SMART" id="SM00382">
    <property type="entry name" value="AAA"/>
    <property type="match status" value="1"/>
</dbReference>
<feature type="region of interest" description="Disordered" evidence="1">
    <location>
        <begin position="646"/>
        <end position="725"/>
    </location>
</feature>
<evidence type="ECO:0000313" key="3">
    <source>
        <dbReference type="EMBL" id="KAL2048291.1"/>
    </source>
</evidence>
<feature type="compositionally biased region" description="Polar residues" evidence="1">
    <location>
        <begin position="681"/>
        <end position="690"/>
    </location>
</feature>